<proteinExistence type="predicted"/>
<reference evidence="1 2" key="1">
    <citation type="submission" date="2024-09" db="EMBL/GenBank/DDBJ databases">
        <title>Floridaenema gen nov. (Aerosakkonemataceae, Aerosakkonematales ord. nov., Cyanobacteria) from benthic tropical and subtropical fresh waters, with the description of four new species.</title>
        <authorList>
            <person name="Moretto J.A."/>
            <person name="Berthold D.E."/>
            <person name="Lefler F.W."/>
            <person name="Huang I.-S."/>
            <person name="Laughinghouse H. IV."/>
        </authorList>
    </citation>
    <scope>NUCLEOTIDE SEQUENCE [LARGE SCALE GENOMIC DNA]</scope>
    <source>
        <strain evidence="1 2">BLCC-F154</strain>
    </source>
</reference>
<dbReference type="EMBL" id="JBHFNS010000026">
    <property type="protein sequence ID" value="MFB2934860.1"/>
    <property type="molecule type" value="Genomic_DNA"/>
</dbReference>
<sequence>MEKTFRRAKMSYSPVTSGFFVVGVEGSPVIEKSRQGNYALVFLKRTDASRYFEQMCQLRRVPQQDYKISTMPLHLVKRLLSHSRVQVCVIENWDKVVA</sequence>
<keyword evidence="2" id="KW-1185">Reference proteome</keyword>
<protein>
    <submittedName>
        <fullName evidence="1">Uncharacterized protein</fullName>
    </submittedName>
</protein>
<gene>
    <name evidence="1" type="ORF">ACE1B6_06240</name>
</gene>
<name>A0ABV4YAE3_9CYAN</name>
<comment type="caution">
    <text evidence="1">The sequence shown here is derived from an EMBL/GenBank/DDBJ whole genome shotgun (WGS) entry which is preliminary data.</text>
</comment>
<evidence type="ECO:0000313" key="1">
    <source>
        <dbReference type="EMBL" id="MFB2934860.1"/>
    </source>
</evidence>
<dbReference type="Proteomes" id="UP001576776">
    <property type="component" value="Unassembled WGS sequence"/>
</dbReference>
<evidence type="ECO:0000313" key="2">
    <source>
        <dbReference type="Proteomes" id="UP001576776"/>
    </source>
</evidence>
<organism evidence="1 2">
    <name type="scientific">Floridaenema fluviatile BLCC-F154</name>
    <dbReference type="NCBI Taxonomy" id="3153640"/>
    <lineage>
        <taxon>Bacteria</taxon>
        <taxon>Bacillati</taxon>
        <taxon>Cyanobacteriota</taxon>
        <taxon>Cyanophyceae</taxon>
        <taxon>Oscillatoriophycideae</taxon>
        <taxon>Aerosakkonematales</taxon>
        <taxon>Aerosakkonemataceae</taxon>
        <taxon>Floridanema</taxon>
        <taxon>Floridanema fluviatile</taxon>
    </lineage>
</organism>
<accession>A0ABV4YAE3</accession>